<dbReference type="InterPro" id="IPR015943">
    <property type="entry name" value="WD40/YVTN_repeat-like_dom_sf"/>
</dbReference>
<evidence type="ECO:0000313" key="6">
    <source>
        <dbReference type="Proteomes" id="UP000807769"/>
    </source>
</evidence>
<protein>
    <submittedName>
        <fullName evidence="5">Quinon protein alcohol dehydrogenase-like superfamily</fullName>
    </submittedName>
</protein>
<dbReference type="Proteomes" id="UP000807769">
    <property type="component" value="Unassembled WGS sequence"/>
</dbReference>
<dbReference type="Gene3D" id="2.130.10.10">
    <property type="entry name" value="YVTN repeat-like/Quinoprotein amine dehydrogenase"/>
    <property type="match status" value="1"/>
</dbReference>
<dbReference type="OrthoDB" id="2692121at2759"/>
<reference evidence="5" key="1">
    <citation type="journal article" date="2020" name="New Phytol.">
        <title>Comparative genomics reveals dynamic genome evolution in host specialist ectomycorrhizal fungi.</title>
        <authorList>
            <person name="Lofgren L.A."/>
            <person name="Nguyen N.H."/>
            <person name="Vilgalys R."/>
            <person name="Ruytinx J."/>
            <person name="Liao H.L."/>
            <person name="Branco S."/>
            <person name="Kuo A."/>
            <person name="LaButti K."/>
            <person name="Lipzen A."/>
            <person name="Andreopoulos W."/>
            <person name="Pangilinan J."/>
            <person name="Riley R."/>
            <person name="Hundley H."/>
            <person name="Na H."/>
            <person name="Barry K."/>
            <person name="Grigoriev I.V."/>
            <person name="Stajich J.E."/>
            <person name="Kennedy P.G."/>
        </authorList>
    </citation>
    <scope>NUCLEOTIDE SEQUENCE</scope>
    <source>
        <strain evidence="5">MN1</strain>
    </source>
</reference>
<feature type="region of interest" description="Disordered" evidence="4">
    <location>
        <begin position="269"/>
        <end position="291"/>
    </location>
</feature>
<sequence length="291" mass="32997">MITTGGVDLKIWDANSGELLKTLEGFFYVHGLRMEKYSSPGDLRLRHSTQPHGLFVHENLVDTISISPNERILASTKHLVETVRQWNLETNQSIATPLYHENPVNCATFSADGKFLVTGCDDGDIHIWDVSAIIKEVGLPSNIADATPRPAPKIKGTRRIPPGFFNDALQEAHLSRLRTHPSQSELYVQHNRPTSGPRQHTFSRFFFFWRRSKPHRAIERDSQTRSHPLSWARNVVSGMLRRGHGSDMEMREPPVVEDPYTAIKPALSRDKEKTSSQLISTSQHSYYATIH</sequence>
<name>A0A9P7DP34_9AGAM</name>
<dbReference type="EMBL" id="JABBWG010000143">
    <property type="protein sequence ID" value="KAG1799553.1"/>
    <property type="molecule type" value="Genomic_DNA"/>
</dbReference>
<dbReference type="RefSeq" id="XP_041185730.1">
    <property type="nucleotide sequence ID" value="XM_041342543.1"/>
</dbReference>
<dbReference type="Pfam" id="PF00400">
    <property type="entry name" value="WD40"/>
    <property type="match status" value="1"/>
</dbReference>
<feature type="compositionally biased region" description="Polar residues" evidence="4">
    <location>
        <begin position="275"/>
        <end position="291"/>
    </location>
</feature>
<dbReference type="InterPro" id="IPR019775">
    <property type="entry name" value="WD40_repeat_CS"/>
</dbReference>
<evidence type="ECO:0000313" key="5">
    <source>
        <dbReference type="EMBL" id="KAG1799553.1"/>
    </source>
</evidence>
<dbReference type="SUPFAM" id="SSF50998">
    <property type="entry name" value="Quinoprotein alcohol dehydrogenase-like"/>
    <property type="match status" value="1"/>
</dbReference>
<dbReference type="InterPro" id="IPR011047">
    <property type="entry name" value="Quinoprotein_ADH-like_sf"/>
</dbReference>
<feature type="repeat" description="WD" evidence="3">
    <location>
        <begin position="100"/>
        <end position="131"/>
    </location>
</feature>
<dbReference type="GeneID" id="64636559"/>
<dbReference type="PROSITE" id="PS50082">
    <property type="entry name" value="WD_REPEATS_2"/>
    <property type="match status" value="1"/>
</dbReference>
<organism evidence="5 6">
    <name type="scientific">Suillus subaureus</name>
    <dbReference type="NCBI Taxonomy" id="48587"/>
    <lineage>
        <taxon>Eukaryota</taxon>
        <taxon>Fungi</taxon>
        <taxon>Dikarya</taxon>
        <taxon>Basidiomycota</taxon>
        <taxon>Agaricomycotina</taxon>
        <taxon>Agaricomycetes</taxon>
        <taxon>Agaricomycetidae</taxon>
        <taxon>Boletales</taxon>
        <taxon>Suillineae</taxon>
        <taxon>Suillaceae</taxon>
        <taxon>Suillus</taxon>
    </lineage>
</organism>
<keyword evidence="1 3" id="KW-0853">WD repeat</keyword>
<dbReference type="PROSITE" id="PS00678">
    <property type="entry name" value="WD_REPEATS_1"/>
    <property type="match status" value="1"/>
</dbReference>
<keyword evidence="2" id="KW-0677">Repeat</keyword>
<dbReference type="SMART" id="SM00320">
    <property type="entry name" value="WD40"/>
    <property type="match status" value="2"/>
</dbReference>
<dbReference type="InterPro" id="IPR001680">
    <property type="entry name" value="WD40_rpt"/>
</dbReference>
<proteinExistence type="predicted"/>
<dbReference type="PANTHER" id="PTHR44019:SF8">
    <property type="entry name" value="POC1 CENTRIOLAR PROTEIN HOMOLOG"/>
    <property type="match status" value="1"/>
</dbReference>
<dbReference type="AlphaFoldDB" id="A0A9P7DP34"/>
<evidence type="ECO:0000256" key="1">
    <source>
        <dbReference type="ARBA" id="ARBA00022574"/>
    </source>
</evidence>
<evidence type="ECO:0000256" key="2">
    <source>
        <dbReference type="ARBA" id="ARBA00022737"/>
    </source>
</evidence>
<comment type="caution">
    <text evidence="5">The sequence shown here is derived from an EMBL/GenBank/DDBJ whole genome shotgun (WGS) entry which is preliminary data.</text>
</comment>
<keyword evidence="6" id="KW-1185">Reference proteome</keyword>
<dbReference type="PANTHER" id="PTHR44019">
    <property type="entry name" value="WD REPEAT-CONTAINING PROTEIN 55"/>
    <property type="match status" value="1"/>
</dbReference>
<accession>A0A9P7DP34</accession>
<gene>
    <name evidence="5" type="ORF">BJ212DRAFT_163267</name>
</gene>
<dbReference type="InterPro" id="IPR050505">
    <property type="entry name" value="WDR55/POC1"/>
</dbReference>
<evidence type="ECO:0000256" key="4">
    <source>
        <dbReference type="SAM" id="MobiDB-lite"/>
    </source>
</evidence>
<evidence type="ECO:0000256" key="3">
    <source>
        <dbReference type="PROSITE-ProRule" id="PRU00221"/>
    </source>
</evidence>
<dbReference type="PROSITE" id="PS50294">
    <property type="entry name" value="WD_REPEATS_REGION"/>
    <property type="match status" value="1"/>
</dbReference>